<comment type="caution">
    <text evidence="2">The sequence shown here is derived from an EMBL/GenBank/DDBJ whole genome shotgun (WGS) entry which is preliminary data.</text>
</comment>
<evidence type="ECO:0000313" key="2">
    <source>
        <dbReference type="EMBL" id="KAJ9138566.1"/>
    </source>
</evidence>
<dbReference type="EMBL" id="JANBVN010000142">
    <property type="protein sequence ID" value="KAJ9138566.1"/>
    <property type="molecule type" value="Genomic_DNA"/>
</dbReference>
<evidence type="ECO:0000256" key="1">
    <source>
        <dbReference type="SAM" id="MobiDB-lite"/>
    </source>
</evidence>
<feature type="non-terminal residue" evidence="2">
    <location>
        <position position="1"/>
    </location>
</feature>
<feature type="compositionally biased region" description="Low complexity" evidence="1">
    <location>
        <begin position="94"/>
        <end position="120"/>
    </location>
</feature>
<gene>
    <name evidence="2" type="ORF">NKR19_g7758</name>
</gene>
<sequence length="244" mass="25032">FSLFFGTFDAIVLMASIYILFPKEQPELVSPAMQHFQWAVERFEAMSERNALARAALGVLHAIHIRLKKSLNFTTTAASAASLARSPLLPAPPAAGMAGGDSPDGSAPFGGSSSSAAASVAGGGPGNSSLGSAVTPTTAASSDYYSSSSDNTNGTGTGGGGGGGFDFNLPSNFDWSSIQPIFATGDLVYNDLVGIPDGSEMQTQWGGPLGGGVGGAQPQQQPWQFEGDFGNDSVWNLLNQYTPL</sequence>
<feature type="region of interest" description="Disordered" evidence="1">
    <location>
        <begin position="94"/>
        <end position="135"/>
    </location>
</feature>
<keyword evidence="3" id="KW-1185">Reference proteome</keyword>
<protein>
    <recommendedName>
        <fullName evidence="4">Fungal specific transcription factor domain-containing protein</fullName>
    </recommendedName>
</protein>
<dbReference type="Proteomes" id="UP001174691">
    <property type="component" value="Unassembled WGS sequence"/>
</dbReference>
<evidence type="ECO:0008006" key="4">
    <source>
        <dbReference type="Google" id="ProtNLM"/>
    </source>
</evidence>
<accession>A0AA38RQS7</accession>
<evidence type="ECO:0000313" key="3">
    <source>
        <dbReference type="Proteomes" id="UP001174691"/>
    </source>
</evidence>
<proteinExistence type="predicted"/>
<name>A0AA38RQS7_9PEZI</name>
<dbReference type="AlphaFoldDB" id="A0AA38RQS7"/>
<organism evidence="2 3">
    <name type="scientific">Coniochaeta hoffmannii</name>
    <dbReference type="NCBI Taxonomy" id="91930"/>
    <lineage>
        <taxon>Eukaryota</taxon>
        <taxon>Fungi</taxon>
        <taxon>Dikarya</taxon>
        <taxon>Ascomycota</taxon>
        <taxon>Pezizomycotina</taxon>
        <taxon>Sordariomycetes</taxon>
        <taxon>Sordariomycetidae</taxon>
        <taxon>Coniochaetales</taxon>
        <taxon>Coniochaetaceae</taxon>
        <taxon>Coniochaeta</taxon>
    </lineage>
</organism>
<reference evidence="2" key="1">
    <citation type="submission" date="2022-07" db="EMBL/GenBank/DDBJ databases">
        <title>Fungi with potential for degradation of polypropylene.</title>
        <authorList>
            <person name="Gostincar C."/>
        </authorList>
    </citation>
    <scope>NUCLEOTIDE SEQUENCE</scope>
    <source>
        <strain evidence="2">EXF-13287</strain>
    </source>
</reference>